<dbReference type="GO" id="GO:0005975">
    <property type="term" value="P:carbohydrate metabolic process"/>
    <property type="evidence" value="ECO:0007669"/>
    <property type="project" value="InterPro"/>
</dbReference>
<protein>
    <submittedName>
        <fullName evidence="2">Thioredoxin domain-containing protein</fullName>
    </submittedName>
</protein>
<organism evidence="2 3">
    <name type="scientific">Halocalculus aciditolerans</name>
    <dbReference type="NCBI Taxonomy" id="1383812"/>
    <lineage>
        <taxon>Archaea</taxon>
        <taxon>Methanobacteriati</taxon>
        <taxon>Methanobacteriota</taxon>
        <taxon>Stenosarchaea group</taxon>
        <taxon>Halobacteria</taxon>
        <taxon>Halobacteriales</taxon>
        <taxon>Halobacteriaceae</taxon>
        <taxon>Halocalculus</taxon>
    </lineage>
</organism>
<dbReference type="AlphaFoldDB" id="A0A830F1M5"/>
<dbReference type="CDD" id="cd02955">
    <property type="entry name" value="SSP411"/>
    <property type="match status" value="1"/>
</dbReference>
<dbReference type="Gene3D" id="3.40.30.10">
    <property type="entry name" value="Glutaredoxin"/>
    <property type="match status" value="1"/>
</dbReference>
<dbReference type="SUPFAM" id="SSF48208">
    <property type="entry name" value="Six-hairpin glycosidases"/>
    <property type="match status" value="1"/>
</dbReference>
<dbReference type="InterPro" id="IPR024705">
    <property type="entry name" value="Ssp411"/>
</dbReference>
<comment type="caution">
    <text evidence="2">The sequence shown here is derived from an EMBL/GenBank/DDBJ whole genome shotgun (WGS) entry which is preliminary data.</text>
</comment>
<dbReference type="OrthoDB" id="28016at2157"/>
<reference evidence="2" key="1">
    <citation type="journal article" date="2014" name="Int. J. Syst. Evol. Microbiol.">
        <title>Complete genome sequence of Corynebacterium casei LMG S-19264T (=DSM 44701T), isolated from a smear-ripened cheese.</title>
        <authorList>
            <consortium name="US DOE Joint Genome Institute (JGI-PGF)"/>
            <person name="Walter F."/>
            <person name="Albersmeier A."/>
            <person name="Kalinowski J."/>
            <person name="Ruckert C."/>
        </authorList>
    </citation>
    <scope>NUCLEOTIDE SEQUENCE</scope>
    <source>
        <strain evidence="2">JCM 19596</strain>
    </source>
</reference>
<dbReference type="InterPro" id="IPR008928">
    <property type="entry name" value="6-hairpin_glycosidase_sf"/>
</dbReference>
<dbReference type="SUPFAM" id="SSF52833">
    <property type="entry name" value="Thioredoxin-like"/>
    <property type="match status" value="1"/>
</dbReference>
<evidence type="ECO:0000313" key="3">
    <source>
        <dbReference type="Proteomes" id="UP000607197"/>
    </source>
</evidence>
<evidence type="ECO:0000313" key="2">
    <source>
        <dbReference type="EMBL" id="GGL53726.1"/>
    </source>
</evidence>
<dbReference type="PANTHER" id="PTHR42899:SF1">
    <property type="entry name" value="SPERMATOGENESIS-ASSOCIATED PROTEIN 20"/>
    <property type="match status" value="1"/>
</dbReference>
<dbReference type="Gene3D" id="1.50.10.10">
    <property type="match status" value="2"/>
</dbReference>
<proteinExistence type="predicted"/>
<dbReference type="PANTHER" id="PTHR42899">
    <property type="entry name" value="SPERMATOGENESIS-ASSOCIATED PROTEIN 20"/>
    <property type="match status" value="1"/>
</dbReference>
<gene>
    <name evidence="2" type="ORF">GCM10009039_09890</name>
</gene>
<dbReference type="EMBL" id="BMPG01000001">
    <property type="protein sequence ID" value="GGL53726.1"/>
    <property type="molecule type" value="Genomic_DNA"/>
</dbReference>
<dbReference type="InterPro" id="IPR004879">
    <property type="entry name" value="Ssp411-like_TRX"/>
</dbReference>
<feature type="domain" description="Spermatogenesis-associated protein 20-like TRX" evidence="1">
    <location>
        <begin position="8"/>
        <end position="166"/>
    </location>
</feature>
<keyword evidence="3" id="KW-1185">Reference proteome</keyword>
<dbReference type="Proteomes" id="UP000607197">
    <property type="component" value="Unassembled WGS sequence"/>
</dbReference>
<evidence type="ECO:0000259" key="1">
    <source>
        <dbReference type="Pfam" id="PF03190"/>
    </source>
</evidence>
<sequence>MSDPTRRNRLDEEASPYLRQHADNPVHWQPWDDDAFEAAAERDVPVFLSVGYSACHWCHVMAEESFADDDVAETVNEHFVPVKVDREERPDVDDVYMTVAQLVRGGGGWPLSVFLTPDRRPFWVGTYVPKEATRNQPGFEQLLEDVHEAWETDRESIEERADQWAAAARGELEAVPDEAGDPPGAEVLSEAAADAVRSADRANGGFGRQPKFPQPGRVRLLLRAARELGGDDYREVAADALDAMANGGLYDHLGGGFHRYCTDSDWTVPHFEKMLYDQAELSTAYLAGYQATGEERYADVVESTLAFTDRELGHDAGGFFSTLDARSDGVEGKFYVWTPGEVREVLGDDDLAALACDRWGITDAGNFEGATVLTADASLTALADEYGLSEDEAAARVENAREALFAARSSRTRPARDEKIIGSWNGLMVSAFARAGLAFDDEYAARAADALGFVREHLWSEDENRLARRWKDGDVKGDGYLEDYAFLARGALDTYAATGDHDHLAFALDLARALCEVFYDADVEALYAAPASDDLLARPQDLTDQSTPSPAGVAVDVLQRLDAFAPDEAFGDIVDAVLSTHAETIENSPLQHVSLVDAAVTRANGLLETTVAADRVPDEWRALLTESYRPDLLLTRRPRGDGELDAWLDDLGVAETPAIWADRGARDGADATAYVCRRACSPPLHETAEVDSWLADFAVTP</sequence>
<dbReference type="RefSeq" id="WP_188976429.1">
    <property type="nucleotide sequence ID" value="NZ_BMPG01000001.1"/>
</dbReference>
<dbReference type="InterPro" id="IPR012341">
    <property type="entry name" value="6hp_glycosidase-like_sf"/>
</dbReference>
<dbReference type="PIRSF" id="PIRSF006402">
    <property type="entry name" value="UCP006402_thioredoxin"/>
    <property type="match status" value="1"/>
</dbReference>
<reference evidence="2" key="2">
    <citation type="submission" date="2020-09" db="EMBL/GenBank/DDBJ databases">
        <authorList>
            <person name="Sun Q."/>
            <person name="Ohkuma M."/>
        </authorList>
    </citation>
    <scope>NUCLEOTIDE SEQUENCE</scope>
    <source>
        <strain evidence="2">JCM 19596</strain>
    </source>
</reference>
<dbReference type="Pfam" id="PF03190">
    <property type="entry name" value="Thioredox_DsbH"/>
    <property type="match status" value="1"/>
</dbReference>
<dbReference type="InterPro" id="IPR036249">
    <property type="entry name" value="Thioredoxin-like_sf"/>
</dbReference>
<accession>A0A830F1M5</accession>
<name>A0A830F1M5_9EURY</name>